<sequence>MHAHGLKRKRFGGTGHAADDIARQFAATIWRHVGKPFGSNFTTPSGNDCVASAPEDVDIEDRKVDQVEALAGGAAWQTIGQNAAGPVKNRHEVIADHVDTCGMQIGLAFLVGFNMMFPIAGLPLDALGH</sequence>
<reference evidence="1 2" key="1">
    <citation type="submission" date="2017-04" db="EMBL/GenBank/DDBJ databases">
        <authorList>
            <person name="Afonso C.L."/>
            <person name="Miller P.J."/>
            <person name="Scott M.A."/>
            <person name="Spackman E."/>
            <person name="Goraichik I."/>
            <person name="Dimitrov K.M."/>
            <person name="Suarez D.L."/>
            <person name="Swayne D.E."/>
        </authorList>
    </citation>
    <scope>NUCLEOTIDE SEQUENCE [LARGE SCALE GENOMIC DNA]</scope>
    <source>
        <strain evidence="1 2">CGMCC 1.12644</strain>
    </source>
</reference>
<evidence type="ECO:0000313" key="2">
    <source>
        <dbReference type="Proteomes" id="UP000192330"/>
    </source>
</evidence>
<dbReference type="AlphaFoldDB" id="A0A1W2EK13"/>
<name>A0A1W2EK13_9RHOB</name>
<proteinExistence type="predicted"/>
<dbReference type="Proteomes" id="UP000192330">
    <property type="component" value="Unassembled WGS sequence"/>
</dbReference>
<protein>
    <submittedName>
        <fullName evidence="1">Uncharacterized protein</fullName>
    </submittedName>
</protein>
<dbReference type="EMBL" id="FWYD01000031">
    <property type="protein sequence ID" value="SMD10069.1"/>
    <property type="molecule type" value="Genomic_DNA"/>
</dbReference>
<evidence type="ECO:0000313" key="1">
    <source>
        <dbReference type="EMBL" id="SMD10069.1"/>
    </source>
</evidence>
<organism evidence="1 2">
    <name type="scientific">Primorskyibacter flagellatus</name>
    <dbReference type="NCBI Taxonomy" id="1387277"/>
    <lineage>
        <taxon>Bacteria</taxon>
        <taxon>Pseudomonadati</taxon>
        <taxon>Pseudomonadota</taxon>
        <taxon>Alphaproteobacteria</taxon>
        <taxon>Rhodobacterales</taxon>
        <taxon>Roseobacteraceae</taxon>
        <taxon>Primorskyibacter</taxon>
    </lineage>
</organism>
<gene>
    <name evidence="1" type="ORF">SAMN06295998_13123</name>
</gene>
<accession>A0A1W2EK13</accession>
<keyword evidence="2" id="KW-1185">Reference proteome</keyword>